<keyword evidence="2" id="KW-1185">Reference proteome</keyword>
<protein>
    <submittedName>
        <fullName evidence="1">Alpha/beta hydrolase</fullName>
    </submittedName>
</protein>
<proteinExistence type="predicted"/>
<gene>
    <name evidence="1" type="ORF">PZA08_09105</name>
</gene>
<evidence type="ECO:0000313" key="2">
    <source>
        <dbReference type="Proteomes" id="UP001302493"/>
    </source>
</evidence>
<reference evidence="1" key="1">
    <citation type="submission" date="2023-03" db="EMBL/GenBank/DDBJ databases">
        <title>Genome sequence of Brevundimonas nasdae SJTX8.</title>
        <authorList>
            <person name="Liang R."/>
        </authorList>
    </citation>
    <scope>NUCLEOTIDE SEQUENCE</scope>
    <source>
        <strain evidence="1">X8</strain>
    </source>
</reference>
<evidence type="ECO:0000313" key="1">
    <source>
        <dbReference type="EMBL" id="WOB77501.1"/>
    </source>
</evidence>
<dbReference type="EMBL" id="CP119180">
    <property type="protein sequence ID" value="WOB77501.1"/>
    <property type="molecule type" value="Genomic_DNA"/>
</dbReference>
<keyword evidence="1" id="KW-0378">Hydrolase</keyword>
<dbReference type="Proteomes" id="UP001302493">
    <property type="component" value="Chromosome"/>
</dbReference>
<accession>A0ACD4VI77</accession>
<organism evidence="1 2">
    <name type="scientific">Brevundimonas nasdae</name>
    <dbReference type="NCBI Taxonomy" id="172043"/>
    <lineage>
        <taxon>Bacteria</taxon>
        <taxon>Pseudomonadati</taxon>
        <taxon>Pseudomonadota</taxon>
        <taxon>Alphaproteobacteria</taxon>
        <taxon>Caulobacterales</taxon>
        <taxon>Caulobacteraceae</taxon>
        <taxon>Brevundimonas</taxon>
    </lineage>
</organism>
<name>A0ACD4VI77_9CAUL</name>
<sequence>MIRAFSLGLILLAAPAASAIAQPISSAVEAAEITPVQIRVPAPDGRAIPISIWTAPIERGVVVFSHGYNGSPMAYARILSAWAAHGFTVIAPLHVDSLRHPEHEKYDNRAAFSTRLIDLGVARGIAAHAHSGKPLIVAGHSFGSLMSVIEGGAVTAAGPAGDPAVKGVIAFSSAGSIPGLVASDSYRTLDRPLLVITGDQDLVPGFVSDWRDHRAPFDNSPAGDKTLMIFAGADHQLPGTAQGEQFDQIIRATEDFLDAYALNDADARSRLQAFAEDGVTVERR</sequence>